<dbReference type="EMBL" id="OE843610">
    <property type="protein sequence ID" value="CAD7603546.1"/>
    <property type="molecule type" value="Genomic_DNA"/>
</dbReference>
<organism evidence="2">
    <name type="scientific">Timema genevievae</name>
    <name type="common">Walking stick</name>
    <dbReference type="NCBI Taxonomy" id="629358"/>
    <lineage>
        <taxon>Eukaryota</taxon>
        <taxon>Metazoa</taxon>
        <taxon>Ecdysozoa</taxon>
        <taxon>Arthropoda</taxon>
        <taxon>Hexapoda</taxon>
        <taxon>Insecta</taxon>
        <taxon>Pterygota</taxon>
        <taxon>Neoptera</taxon>
        <taxon>Polyneoptera</taxon>
        <taxon>Phasmatodea</taxon>
        <taxon>Timematodea</taxon>
        <taxon>Timematoidea</taxon>
        <taxon>Timematidae</taxon>
        <taxon>Timema</taxon>
    </lineage>
</organism>
<reference evidence="2" key="1">
    <citation type="submission" date="2020-11" db="EMBL/GenBank/DDBJ databases">
        <authorList>
            <person name="Tran Van P."/>
        </authorList>
    </citation>
    <scope>NUCLEOTIDE SEQUENCE</scope>
</reference>
<dbReference type="PANTHER" id="PTHR47765:SF2">
    <property type="entry name" value="EXONUCLEASE MUT-7 HOMOLOG"/>
    <property type="match status" value="1"/>
</dbReference>
<feature type="domain" description="Mut7-C RNAse" evidence="1">
    <location>
        <begin position="146"/>
        <end position="181"/>
    </location>
</feature>
<dbReference type="AlphaFoldDB" id="A0A7R9K6L8"/>
<proteinExistence type="predicted"/>
<accession>A0A7R9K6L8</accession>
<dbReference type="InterPro" id="IPR052408">
    <property type="entry name" value="Exonuclease_MUT-7-like"/>
</dbReference>
<dbReference type="Pfam" id="PF01927">
    <property type="entry name" value="Mut7-C"/>
    <property type="match status" value="1"/>
</dbReference>
<evidence type="ECO:0000259" key="1">
    <source>
        <dbReference type="Pfam" id="PF01927"/>
    </source>
</evidence>
<name>A0A7R9K6L8_TIMGE</name>
<sequence length="192" mass="21578">MVHENLKQHVPAGYCYRVRTEDCDVEDQVKEVLQYFNTAVSKEDIFSRCQMCNGDEFAKVLPAKMEQLFQAWEIRSRGAAPDKGLEPVLHWDDEAGGFSDDDDYDTFSDEGTAAPVSRQGPLLRLSKGEVDVAQGLTSKGAIVQLNSIPRNVASKYPAFHICDTCGKVYWEGTHYERFVNIFTRDGYVLASP</sequence>
<dbReference type="InterPro" id="IPR002782">
    <property type="entry name" value="Mut7-C_RNAse_dom"/>
</dbReference>
<protein>
    <recommendedName>
        <fullName evidence="1">Mut7-C RNAse domain-containing protein</fullName>
    </recommendedName>
</protein>
<gene>
    <name evidence="2" type="ORF">TGEB3V08_LOCUS8816</name>
</gene>
<dbReference type="PANTHER" id="PTHR47765">
    <property type="entry name" value="3'-5' EXONUCLEASE DOMAIN-CONTAINING PROTEIN"/>
    <property type="match status" value="1"/>
</dbReference>
<evidence type="ECO:0000313" key="2">
    <source>
        <dbReference type="EMBL" id="CAD7603546.1"/>
    </source>
</evidence>